<dbReference type="PROSITE" id="PS50889">
    <property type="entry name" value="S4"/>
    <property type="match status" value="1"/>
</dbReference>
<evidence type="ECO:0000256" key="3">
    <source>
        <dbReference type="PROSITE-ProRule" id="PRU00182"/>
    </source>
</evidence>
<dbReference type="KEGG" id="dst:VUQ06_08360"/>
<dbReference type="RefSeq" id="WP_347300430.1">
    <property type="nucleotide sequence ID" value="NZ_CP142433.1"/>
</dbReference>
<keyword evidence="1 3" id="KW-0694">RNA-binding</keyword>
<dbReference type="InterPro" id="IPR029063">
    <property type="entry name" value="SAM-dependent_MTases_sf"/>
</dbReference>
<evidence type="ECO:0000256" key="1">
    <source>
        <dbReference type="ARBA" id="ARBA00022884"/>
    </source>
</evidence>
<dbReference type="GO" id="GO:0003723">
    <property type="term" value="F:RNA binding"/>
    <property type="evidence" value="ECO:0007669"/>
    <property type="project" value="UniProtKB-KW"/>
</dbReference>
<dbReference type="InterPro" id="IPR036986">
    <property type="entry name" value="S4_RNA-bd_sf"/>
</dbReference>
<reference evidence="6" key="1">
    <citation type="submission" date="2023-12" db="EMBL/GenBank/DDBJ databases">
        <title>Dolosigranulum savutii sp. nov. isolated from human upper respiratory samples collected in Botswana.</title>
        <authorList>
            <person name="Kelly M.S."/>
        </authorList>
    </citation>
    <scope>NUCLEOTIDE SEQUENCE</scope>
    <source>
        <strain evidence="6">MSK294</strain>
        <strain evidence="5">MSK433</strain>
    </source>
</reference>
<dbReference type="Pfam" id="PF01728">
    <property type="entry name" value="FtsJ"/>
    <property type="match status" value="1"/>
</dbReference>
<dbReference type="GO" id="GO:0032259">
    <property type="term" value="P:methylation"/>
    <property type="evidence" value="ECO:0007669"/>
    <property type="project" value="UniProtKB-KW"/>
</dbReference>
<dbReference type="InterPro" id="IPR004538">
    <property type="entry name" value="Hemolysin_A/TlyA"/>
</dbReference>
<organism evidence="6">
    <name type="scientific">Dolosigranulum savutiense</name>
    <dbReference type="NCBI Taxonomy" id="3110288"/>
    <lineage>
        <taxon>Bacteria</taxon>
        <taxon>Bacillati</taxon>
        <taxon>Bacillota</taxon>
        <taxon>Bacilli</taxon>
        <taxon>Lactobacillales</taxon>
        <taxon>Carnobacteriaceae</taxon>
        <taxon>Dolosigranulum</taxon>
    </lineage>
</organism>
<evidence type="ECO:0000259" key="4">
    <source>
        <dbReference type="Pfam" id="PF01728"/>
    </source>
</evidence>
<sequence length="268" mass="29554">MSKLRADELLFRQGLADSQKEAAAIIMTGNVFTTKEEKIWTAGQQLQDTTELYVKGAAHPYVSRGGVKLKRAIELYNCSLDGEVVLDIGSSTGGFTDVALREGAQLVYALDVGTNQLVWSLRSHKQVVVMEQTNFRYTTLDDFIYDKPTFATIDVSFISLALILENLNTILPTGSSVIALIKPQFEANRELVTENQGVITDPVAHTTILQHVCQFVTDLDYAIEGLNPSPITGGKGNIEFISYLKVGQTQQKSIKTLIEQAVEDSRHL</sequence>
<dbReference type="PANTHER" id="PTHR32319:SF0">
    <property type="entry name" value="BACTERIAL HEMOLYSIN-LIKE PROTEIN"/>
    <property type="match status" value="1"/>
</dbReference>
<dbReference type="EMBL" id="CP142435">
    <property type="protein sequence ID" value="XBC49485.1"/>
    <property type="molecule type" value="Genomic_DNA"/>
</dbReference>
<name>A0AB74U283_9LACT</name>
<dbReference type="NCBIfam" id="TIGR00478">
    <property type="entry name" value="tly"/>
    <property type="match status" value="1"/>
</dbReference>
<dbReference type="PANTHER" id="PTHR32319">
    <property type="entry name" value="BACTERIAL HEMOLYSIN-LIKE PROTEIN"/>
    <property type="match status" value="1"/>
</dbReference>
<proteinExistence type="inferred from homology"/>
<gene>
    <name evidence="6" type="ORF">VUQ06_08360</name>
    <name evidence="5" type="ORF">VUQ08_00220</name>
</gene>
<dbReference type="Gene3D" id="3.10.290.10">
    <property type="entry name" value="RNA-binding S4 domain"/>
    <property type="match status" value="1"/>
</dbReference>
<keyword evidence="6" id="KW-0489">Methyltransferase</keyword>
<dbReference type="SUPFAM" id="SSF53335">
    <property type="entry name" value="S-adenosyl-L-methionine-dependent methyltransferases"/>
    <property type="match status" value="1"/>
</dbReference>
<evidence type="ECO:0000256" key="2">
    <source>
        <dbReference type="ARBA" id="ARBA00029460"/>
    </source>
</evidence>
<protein>
    <submittedName>
        <fullName evidence="6">TlyA family RNA methyltransferase</fullName>
    </submittedName>
</protein>
<dbReference type="Gene3D" id="3.40.50.150">
    <property type="entry name" value="Vaccinia Virus protein VP39"/>
    <property type="match status" value="1"/>
</dbReference>
<accession>A0AB74U283</accession>
<evidence type="ECO:0000313" key="6">
    <source>
        <dbReference type="EMBL" id="XBC49485.1"/>
    </source>
</evidence>
<dbReference type="GO" id="GO:0008168">
    <property type="term" value="F:methyltransferase activity"/>
    <property type="evidence" value="ECO:0007669"/>
    <property type="project" value="UniProtKB-KW"/>
</dbReference>
<dbReference type="InterPro" id="IPR002877">
    <property type="entry name" value="RNA_MeTrfase_FtsJ_dom"/>
</dbReference>
<keyword evidence="6" id="KW-0808">Transferase</keyword>
<dbReference type="PIRSF" id="PIRSF005578">
    <property type="entry name" value="TlyA"/>
    <property type="match status" value="1"/>
</dbReference>
<comment type="similarity">
    <text evidence="2">Belongs to the TlyA family.</text>
</comment>
<evidence type="ECO:0000313" key="5">
    <source>
        <dbReference type="EMBL" id="XBC46074.1"/>
    </source>
</evidence>
<feature type="domain" description="Ribosomal RNA methyltransferase FtsJ" evidence="4">
    <location>
        <begin position="61"/>
        <end position="244"/>
    </location>
</feature>
<dbReference type="AlphaFoldDB" id="A0AB74U283"/>
<dbReference type="InterPro" id="IPR047048">
    <property type="entry name" value="TlyA"/>
</dbReference>
<dbReference type="EMBL" id="CP142433">
    <property type="protein sequence ID" value="XBC46074.1"/>
    <property type="molecule type" value="Genomic_DNA"/>
</dbReference>